<dbReference type="SUPFAM" id="SSF47473">
    <property type="entry name" value="EF-hand"/>
    <property type="match status" value="1"/>
</dbReference>
<feature type="domain" description="EF-hand" evidence="5">
    <location>
        <begin position="185"/>
        <end position="259"/>
    </location>
</feature>
<dbReference type="PANTHER" id="PTHR23104:SF17">
    <property type="entry name" value="EF-HAND DOMAIN-CONTAINING PROTEIN"/>
    <property type="match status" value="1"/>
</dbReference>
<name>A0A9Q1CFR8_HOLLE</name>
<gene>
    <name evidence="6" type="ORF">HOLleu_07366</name>
</gene>
<accession>A0A9Q1CFR8</accession>
<evidence type="ECO:0000313" key="6">
    <source>
        <dbReference type="EMBL" id="KAJ8044583.1"/>
    </source>
</evidence>
<feature type="chain" id="PRO_5040223247" evidence="4">
    <location>
        <begin position="18"/>
        <end position="267"/>
    </location>
</feature>
<dbReference type="AlphaFoldDB" id="A0A9Q1CFR8"/>
<evidence type="ECO:0000256" key="2">
    <source>
        <dbReference type="ARBA" id="ARBA00022737"/>
    </source>
</evidence>
<evidence type="ECO:0000313" key="7">
    <source>
        <dbReference type="Proteomes" id="UP001152320"/>
    </source>
</evidence>
<evidence type="ECO:0000256" key="3">
    <source>
        <dbReference type="ARBA" id="ARBA00022837"/>
    </source>
</evidence>
<keyword evidence="2" id="KW-0677">Repeat</keyword>
<evidence type="ECO:0000256" key="1">
    <source>
        <dbReference type="ARBA" id="ARBA00022729"/>
    </source>
</evidence>
<reference evidence="6" key="1">
    <citation type="submission" date="2021-10" db="EMBL/GenBank/DDBJ databases">
        <title>Tropical sea cucumber genome reveals ecological adaptation and Cuvierian tubules defense mechanism.</title>
        <authorList>
            <person name="Chen T."/>
        </authorList>
    </citation>
    <scope>NUCLEOTIDE SEQUENCE</scope>
    <source>
        <strain evidence="6">Nanhai2018</strain>
        <tissue evidence="6">Muscle</tissue>
    </source>
</reference>
<feature type="signal peptide" evidence="4">
    <location>
        <begin position="1"/>
        <end position="17"/>
    </location>
</feature>
<dbReference type="InterPro" id="IPR018247">
    <property type="entry name" value="EF_Hand_1_Ca_BS"/>
</dbReference>
<keyword evidence="7" id="KW-1185">Reference proteome</keyword>
<dbReference type="InterPro" id="IPR002048">
    <property type="entry name" value="EF_hand_dom"/>
</dbReference>
<dbReference type="Pfam" id="PF13499">
    <property type="entry name" value="EF-hand_7"/>
    <property type="match status" value="1"/>
</dbReference>
<dbReference type="InterPro" id="IPR011992">
    <property type="entry name" value="EF-hand-dom_pair"/>
</dbReference>
<organism evidence="6 7">
    <name type="scientific">Holothuria leucospilota</name>
    <name type="common">Black long sea cucumber</name>
    <name type="synonym">Mertensiothuria leucospilota</name>
    <dbReference type="NCBI Taxonomy" id="206669"/>
    <lineage>
        <taxon>Eukaryota</taxon>
        <taxon>Metazoa</taxon>
        <taxon>Echinodermata</taxon>
        <taxon>Eleutherozoa</taxon>
        <taxon>Echinozoa</taxon>
        <taxon>Holothuroidea</taxon>
        <taxon>Aspidochirotacea</taxon>
        <taxon>Aspidochirotida</taxon>
        <taxon>Holothuriidae</taxon>
        <taxon>Holothuria</taxon>
    </lineage>
</organism>
<comment type="caution">
    <text evidence="6">The sequence shown here is derived from an EMBL/GenBank/DDBJ whole genome shotgun (WGS) entry which is preliminary data.</text>
</comment>
<dbReference type="PANTHER" id="PTHR23104">
    <property type="entry name" value="MULTIPLE COAGULATION FACTOR DEFICIENCY PROTEIN 2 NEURAL STEM CELL DERIVED NEURONAL SURVIVAL PROTEIN"/>
    <property type="match status" value="1"/>
</dbReference>
<dbReference type="Gene3D" id="1.10.238.10">
    <property type="entry name" value="EF-hand"/>
    <property type="match status" value="1"/>
</dbReference>
<dbReference type="GO" id="GO:0005509">
    <property type="term" value="F:calcium ion binding"/>
    <property type="evidence" value="ECO:0007669"/>
    <property type="project" value="InterPro"/>
</dbReference>
<sequence>MLKCLAILIAIVTTAVAQNQVPVQQPQGVPVQNQHQQQQIHIQQQQQVPQQQQQVPVQQQQQVPVQQQQQVPVQQQVHAQQQQVPVQQQVHAQQQQVPVQQQVHVAQQQVPVQQQVHVPQQQIIQQQQQQQQQVNMNQDHGTHRPAPGRNIIRDKNHIQDKEHMMRDLDGVIDFGTLQGEMTEDEIHFHYFKLHDTDHNNRLDGLEIFQAVSHYDTSKDAHPEMERAVLSEEEIEGLVNAVLEEDDANRDGYIDYPEFSRSLIDITA</sequence>
<dbReference type="PROSITE" id="PS00018">
    <property type="entry name" value="EF_HAND_1"/>
    <property type="match status" value="2"/>
</dbReference>
<dbReference type="InterPro" id="IPR052110">
    <property type="entry name" value="MCFD2-like"/>
</dbReference>
<keyword evidence="3" id="KW-0106">Calcium</keyword>
<dbReference type="OrthoDB" id="289247at2759"/>
<evidence type="ECO:0000259" key="5">
    <source>
        <dbReference type="Pfam" id="PF13499"/>
    </source>
</evidence>
<dbReference type="EMBL" id="JAIZAY010000003">
    <property type="protein sequence ID" value="KAJ8044583.1"/>
    <property type="molecule type" value="Genomic_DNA"/>
</dbReference>
<evidence type="ECO:0000256" key="4">
    <source>
        <dbReference type="SAM" id="SignalP"/>
    </source>
</evidence>
<keyword evidence="1 4" id="KW-0732">Signal</keyword>
<dbReference type="Proteomes" id="UP001152320">
    <property type="component" value="Chromosome 3"/>
</dbReference>
<protein>
    <submittedName>
        <fullName evidence="6">Multiple coagulation factor deficiency protein 2-like</fullName>
    </submittedName>
</protein>
<proteinExistence type="predicted"/>